<dbReference type="KEGG" id="lins:G7067_09020"/>
<name>A0A6G8FKC6_9MICO</name>
<accession>A0A6G8FKC6</accession>
<dbReference type="EMBL" id="CP049934">
    <property type="protein sequence ID" value="QIM16522.1"/>
    <property type="molecule type" value="Genomic_DNA"/>
</dbReference>
<gene>
    <name evidence="2" type="ORF">G7067_09020</name>
</gene>
<proteinExistence type="predicted"/>
<feature type="compositionally biased region" description="Acidic residues" evidence="1">
    <location>
        <begin position="79"/>
        <end position="92"/>
    </location>
</feature>
<keyword evidence="3" id="KW-1185">Reference proteome</keyword>
<reference evidence="2 3" key="1">
    <citation type="submission" date="2020-03" db="EMBL/GenBank/DDBJ databases">
        <title>Leucobacter sp. nov., isolated from beetles.</title>
        <authorList>
            <person name="Hyun D.-W."/>
            <person name="Bae J.-W."/>
        </authorList>
    </citation>
    <scope>NUCLEOTIDE SEQUENCE [LARGE SCALE GENOMIC DNA]</scope>
    <source>
        <strain evidence="2 3">HDW9B</strain>
    </source>
</reference>
<dbReference type="Proteomes" id="UP000501387">
    <property type="component" value="Chromosome"/>
</dbReference>
<evidence type="ECO:0000256" key="1">
    <source>
        <dbReference type="SAM" id="MobiDB-lite"/>
    </source>
</evidence>
<organism evidence="2 3">
    <name type="scientific">Leucobacter insecticola</name>
    <dbReference type="NCBI Taxonomy" id="2714934"/>
    <lineage>
        <taxon>Bacteria</taxon>
        <taxon>Bacillati</taxon>
        <taxon>Actinomycetota</taxon>
        <taxon>Actinomycetes</taxon>
        <taxon>Micrococcales</taxon>
        <taxon>Microbacteriaceae</taxon>
        <taxon>Leucobacter</taxon>
    </lineage>
</organism>
<evidence type="ECO:0000313" key="3">
    <source>
        <dbReference type="Proteomes" id="UP000501387"/>
    </source>
</evidence>
<protein>
    <submittedName>
        <fullName evidence="2">Fe-S oxidoreductase</fullName>
    </submittedName>
</protein>
<feature type="region of interest" description="Disordered" evidence="1">
    <location>
        <begin position="67"/>
        <end position="92"/>
    </location>
</feature>
<dbReference type="AlphaFoldDB" id="A0A6G8FKC6"/>
<evidence type="ECO:0000313" key="2">
    <source>
        <dbReference type="EMBL" id="QIM16522.1"/>
    </source>
</evidence>
<sequence length="92" mass="10433">MQMGARWRVGESPHRAVPASLYETVREQEARFPEAHSWTLTWLEGRPRLALDDLVLVAVDGQGGVTVTEETAGNREVLNQEENDEDDDDWLN</sequence>